<dbReference type="CDD" id="cd04301">
    <property type="entry name" value="NAT_SF"/>
    <property type="match status" value="1"/>
</dbReference>
<dbReference type="GO" id="GO:0008080">
    <property type="term" value="F:N-acetyltransferase activity"/>
    <property type="evidence" value="ECO:0007669"/>
    <property type="project" value="InterPro"/>
</dbReference>
<comment type="caution">
    <text evidence="3">The sequence shown here is derived from an EMBL/GenBank/DDBJ whole genome shotgun (WGS) entry which is preliminary data.</text>
</comment>
<sequence>MASNKLRIRTYRSSDYSLARKVFSDAINEPGLVAFNFVLSHLQPWTVWGMGMLAVAGLPLMTSQQPPMRYLATASAIWSASWLAWVRQQTIGSYWDYSQNALGEDMARIPEHYQLEVVDDSNKDDIVYAATGPKNFFICEDQNGKFAGMVALDFHDRAKRTGEVRRMVVAKTHRRMGVADLLLKALVAHAVKNEVEVIELGTSEVQYAARKLYEKFGWKEAKRLRELYIIDVIIYTLNIEKSLPPKLFAPPHQIEHAIASA</sequence>
<dbReference type="PANTHER" id="PTHR13947:SF37">
    <property type="entry name" value="LD18367P"/>
    <property type="match status" value="1"/>
</dbReference>
<dbReference type="Proteomes" id="UP000654370">
    <property type="component" value="Unassembled WGS sequence"/>
</dbReference>
<dbReference type="PROSITE" id="PS51186">
    <property type="entry name" value="GNAT"/>
    <property type="match status" value="1"/>
</dbReference>
<dbReference type="AlphaFoldDB" id="A0A8H7PXB7"/>
<evidence type="ECO:0000259" key="2">
    <source>
        <dbReference type="PROSITE" id="PS51186"/>
    </source>
</evidence>
<proteinExistence type="predicted"/>
<dbReference type="PANTHER" id="PTHR13947">
    <property type="entry name" value="GNAT FAMILY N-ACETYLTRANSFERASE"/>
    <property type="match status" value="1"/>
</dbReference>
<name>A0A8H7PXB7_MORIS</name>
<dbReference type="EMBL" id="JAEPQZ010000005">
    <property type="protein sequence ID" value="KAG2180871.1"/>
    <property type="molecule type" value="Genomic_DNA"/>
</dbReference>
<dbReference type="InterPro" id="IPR016181">
    <property type="entry name" value="Acyl_CoA_acyltransferase"/>
</dbReference>
<feature type="domain" description="N-acetyltransferase" evidence="2">
    <location>
        <begin position="92"/>
        <end position="240"/>
    </location>
</feature>
<protein>
    <recommendedName>
        <fullName evidence="2">N-acetyltransferase domain-containing protein</fullName>
    </recommendedName>
</protein>
<reference evidence="3" key="1">
    <citation type="submission" date="2020-12" db="EMBL/GenBank/DDBJ databases">
        <title>Metabolic potential, ecology and presence of endohyphal bacteria is reflected in genomic diversity of Mucoromycotina.</title>
        <authorList>
            <person name="Muszewska A."/>
            <person name="Okrasinska A."/>
            <person name="Steczkiewicz K."/>
            <person name="Drgas O."/>
            <person name="Orlowska M."/>
            <person name="Perlinska-Lenart U."/>
            <person name="Aleksandrzak-Piekarczyk T."/>
            <person name="Szatraj K."/>
            <person name="Zielenkiewicz U."/>
            <person name="Pilsyk S."/>
            <person name="Malc E."/>
            <person name="Mieczkowski P."/>
            <person name="Kruszewska J.S."/>
            <person name="Biernat P."/>
            <person name="Pawlowska J."/>
        </authorList>
    </citation>
    <scope>NUCLEOTIDE SEQUENCE</scope>
    <source>
        <strain evidence="3">WA0000067209</strain>
    </source>
</reference>
<organism evidence="3 4">
    <name type="scientific">Mortierella isabellina</name>
    <name type="common">Filamentous fungus</name>
    <name type="synonym">Umbelopsis isabellina</name>
    <dbReference type="NCBI Taxonomy" id="91625"/>
    <lineage>
        <taxon>Eukaryota</taxon>
        <taxon>Fungi</taxon>
        <taxon>Fungi incertae sedis</taxon>
        <taxon>Mucoromycota</taxon>
        <taxon>Mucoromycotina</taxon>
        <taxon>Umbelopsidomycetes</taxon>
        <taxon>Umbelopsidales</taxon>
        <taxon>Umbelopsidaceae</taxon>
        <taxon>Umbelopsis</taxon>
    </lineage>
</organism>
<evidence type="ECO:0000313" key="4">
    <source>
        <dbReference type="Proteomes" id="UP000654370"/>
    </source>
</evidence>
<dbReference type="OrthoDB" id="41532at2759"/>
<accession>A0A8H7PXB7</accession>
<evidence type="ECO:0000313" key="3">
    <source>
        <dbReference type="EMBL" id="KAG2180871.1"/>
    </source>
</evidence>
<keyword evidence="1" id="KW-0808">Transferase</keyword>
<dbReference type="InterPro" id="IPR050769">
    <property type="entry name" value="NAT_camello-type"/>
</dbReference>
<evidence type="ECO:0000256" key="1">
    <source>
        <dbReference type="ARBA" id="ARBA00022679"/>
    </source>
</evidence>
<gene>
    <name evidence="3" type="ORF">INT43_008450</name>
</gene>
<keyword evidence="4" id="KW-1185">Reference proteome</keyword>
<dbReference type="SUPFAM" id="SSF55729">
    <property type="entry name" value="Acyl-CoA N-acyltransferases (Nat)"/>
    <property type="match status" value="1"/>
</dbReference>
<dbReference type="Gene3D" id="3.40.630.30">
    <property type="match status" value="1"/>
</dbReference>
<dbReference type="InterPro" id="IPR000182">
    <property type="entry name" value="GNAT_dom"/>
</dbReference>
<dbReference type="Pfam" id="PF00583">
    <property type="entry name" value="Acetyltransf_1"/>
    <property type="match status" value="1"/>
</dbReference>